<evidence type="ECO:0000313" key="2">
    <source>
        <dbReference type="EMBL" id="MBC5615748.1"/>
    </source>
</evidence>
<dbReference type="Gene3D" id="3.30.70.2970">
    <property type="entry name" value="Protein of unknown function (DUF541), domain 2"/>
    <property type="match status" value="1"/>
</dbReference>
<dbReference type="PANTHER" id="PTHR34387">
    <property type="entry name" value="SLR1258 PROTEIN"/>
    <property type="match status" value="1"/>
</dbReference>
<dbReference type="InterPro" id="IPR052022">
    <property type="entry name" value="26kDa_periplasmic_antigen"/>
</dbReference>
<feature type="signal peptide" evidence="1">
    <location>
        <begin position="1"/>
        <end position="19"/>
    </location>
</feature>
<dbReference type="Pfam" id="PF04402">
    <property type="entry name" value="SIMPL"/>
    <property type="match status" value="1"/>
</dbReference>
<reference evidence="2 3" key="1">
    <citation type="submission" date="2020-08" db="EMBL/GenBank/DDBJ databases">
        <title>Genome public.</title>
        <authorList>
            <person name="Liu C."/>
            <person name="Sun Q."/>
        </authorList>
    </citation>
    <scope>NUCLEOTIDE SEQUENCE [LARGE SCALE GENOMIC DNA]</scope>
    <source>
        <strain evidence="2 3">New-7</strain>
    </source>
</reference>
<evidence type="ECO:0000313" key="3">
    <source>
        <dbReference type="Proteomes" id="UP000636891"/>
    </source>
</evidence>
<keyword evidence="1" id="KW-0732">Signal</keyword>
<name>A0ABR7CJB2_9BACT</name>
<proteinExistence type="predicted"/>
<dbReference type="RefSeq" id="WP_101571617.1">
    <property type="nucleotide sequence ID" value="NZ_JACOOK010000001.1"/>
</dbReference>
<organism evidence="2 3">
    <name type="scientific">Alistipes hominis</name>
    <dbReference type="NCBI Taxonomy" id="2763015"/>
    <lineage>
        <taxon>Bacteria</taxon>
        <taxon>Pseudomonadati</taxon>
        <taxon>Bacteroidota</taxon>
        <taxon>Bacteroidia</taxon>
        <taxon>Bacteroidales</taxon>
        <taxon>Rikenellaceae</taxon>
        <taxon>Alistipes</taxon>
    </lineage>
</organism>
<evidence type="ECO:0000256" key="1">
    <source>
        <dbReference type="SAM" id="SignalP"/>
    </source>
</evidence>
<dbReference type="PANTHER" id="PTHR34387:SF1">
    <property type="entry name" value="PERIPLASMIC IMMUNOGENIC PROTEIN"/>
    <property type="match status" value="1"/>
</dbReference>
<dbReference type="EMBL" id="JACOOK010000001">
    <property type="protein sequence ID" value="MBC5615748.1"/>
    <property type="molecule type" value="Genomic_DNA"/>
</dbReference>
<protein>
    <submittedName>
        <fullName evidence="2">SIMPL domain-containing protein</fullName>
    </submittedName>
</protein>
<dbReference type="InterPro" id="IPR007497">
    <property type="entry name" value="SIMPL/DUF541"/>
</dbReference>
<dbReference type="Gene3D" id="3.30.110.170">
    <property type="entry name" value="Protein of unknown function (DUF541), domain 1"/>
    <property type="match status" value="1"/>
</dbReference>
<comment type="caution">
    <text evidence="2">The sequence shown here is derived from an EMBL/GenBank/DDBJ whole genome shotgun (WGS) entry which is preliminary data.</text>
</comment>
<gene>
    <name evidence="2" type="ORF">H8S08_01765</name>
</gene>
<feature type="chain" id="PRO_5045484783" evidence="1">
    <location>
        <begin position="20"/>
        <end position="232"/>
    </location>
</feature>
<dbReference type="Proteomes" id="UP000636891">
    <property type="component" value="Unassembled WGS sequence"/>
</dbReference>
<keyword evidence="3" id="KW-1185">Reference proteome</keyword>
<accession>A0ABR7CJB2</accession>
<sequence>MKKLMVSVAAVLLAGSLFAQEKNYIDQPYIEVTGKAEMEVVPDEIYLRIVINEKDNKGKVSVDQQEKEMFKQLKGIGIDLEKNLVVQDMSSDLQTYFLRKNAILSTKAYQLKVNSAQQLGEAFQALQTAGISDVNIEKTDVSNIEELRQEVRTNAAKAARKNAEVLAAALGQQAKEAIFVQDYGFNMRPYANVLMAKSMAVADAAGEEAAPQLEFQKIKIEHSVMVRFILGL</sequence>